<dbReference type="PANTHER" id="PTHR30126:SF2">
    <property type="entry name" value="HTH-TYPE TRANSCRIPTIONAL REGULATOR YJIE"/>
    <property type="match status" value="1"/>
</dbReference>
<dbReference type="OrthoDB" id="528082at2"/>
<dbReference type="GO" id="GO:0003700">
    <property type="term" value="F:DNA-binding transcription factor activity"/>
    <property type="evidence" value="ECO:0007669"/>
    <property type="project" value="InterPro"/>
</dbReference>
<feature type="domain" description="HTH lysR-type" evidence="5">
    <location>
        <begin position="12"/>
        <end position="69"/>
    </location>
</feature>
<organism evidence="6 7">
    <name type="scientific">Paracoccus alkanivorans</name>
    <dbReference type="NCBI Taxonomy" id="2116655"/>
    <lineage>
        <taxon>Bacteria</taxon>
        <taxon>Pseudomonadati</taxon>
        <taxon>Pseudomonadota</taxon>
        <taxon>Alphaproteobacteria</taxon>
        <taxon>Rhodobacterales</taxon>
        <taxon>Paracoccaceae</taxon>
        <taxon>Paracoccus</taxon>
    </lineage>
</organism>
<protein>
    <submittedName>
        <fullName evidence="6">LysR family transcriptional regulator</fullName>
    </submittedName>
</protein>
<sequence length="316" mass="34491">MLDAHEKEAWGMDSELLEDFLELAKELSFSRAAEMRSMTQPAFSRRIRALEETVGTALVHRTSRTVRLTPAGKTFQPHAATILRLIADAQAEALAAAGRAELTLNLAATHALSHRFVPGWLMHVAGPAGIGALSMVSDTQQQLAGQMLRGAADFLVCYGSSQMDISGLPSRHYRSHAIGHDLLVPLCARAADGSPLWSLDDTSHDIPWITYGSASGLHHILEAAWKMQPKPRLEPRMSSVLATTNMEMARQGLGVSWLPLSLAGDLLANESLVRAGGHRHDVPVNIVLYRPRARLSPHAESFWQRAITASMQELHA</sequence>
<name>A0A3M0MIA5_9RHOB</name>
<evidence type="ECO:0000256" key="3">
    <source>
        <dbReference type="ARBA" id="ARBA00023125"/>
    </source>
</evidence>
<dbReference type="FunFam" id="1.10.10.10:FF:000001">
    <property type="entry name" value="LysR family transcriptional regulator"/>
    <property type="match status" value="1"/>
</dbReference>
<dbReference type="Gene3D" id="1.10.10.10">
    <property type="entry name" value="Winged helix-like DNA-binding domain superfamily/Winged helix DNA-binding domain"/>
    <property type="match status" value="1"/>
</dbReference>
<dbReference type="InterPro" id="IPR036390">
    <property type="entry name" value="WH_DNA-bd_sf"/>
</dbReference>
<keyword evidence="7" id="KW-1185">Reference proteome</keyword>
<dbReference type="GO" id="GO:0000976">
    <property type="term" value="F:transcription cis-regulatory region binding"/>
    <property type="evidence" value="ECO:0007669"/>
    <property type="project" value="TreeGrafter"/>
</dbReference>
<dbReference type="PRINTS" id="PR00039">
    <property type="entry name" value="HTHLYSR"/>
</dbReference>
<reference evidence="6 7" key="1">
    <citation type="submission" date="2018-07" db="EMBL/GenBank/DDBJ databases">
        <authorList>
            <person name="Zhang Y."/>
            <person name="Wang L."/>
            <person name="Ma S."/>
        </authorList>
    </citation>
    <scope>NUCLEOTIDE SEQUENCE [LARGE SCALE GENOMIC DNA]</scope>
    <source>
        <strain evidence="6 7">4-2</strain>
    </source>
</reference>
<dbReference type="SUPFAM" id="SSF46785">
    <property type="entry name" value="Winged helix' DNA-binding domain"/>
    <property type="match status" value="1"/>
</dbReference>
<dbReference type="Proteomes" id="UP000273516">
    <property type="component" value="Unassembled WGS sequence"/>
</dbReference>
<dbReference type="Pfam" id="PF00126">
    <property type="entry name" value="HTH_1"/>
    <property type="match status" value="1"/>
</dbReference>
<dbReference type="PROSITE" id="PS50931">
    <property type="entry name" value="HTH_LYSR"/>
    <property type="match status" value="1"/>
</dbReference>
<dbReference type="Gene3D" id="3.40.190.290">
    <property type="match status" value="1"/>
</dbReference>
<keyword evidence="3" id="KW-0238">DNA-binding</keyword>
<comment type="caution">
    <text evidence="6">The sequence shown here is derived from an EMBL/GenBank/DDBJ whole genome shotgun (WGS) entry which is preliminary data.</text>
</comment>
<dbReference type="PANTHER" id="PTHR30126">
    <property type="entry name" value="HTH-TYPE TRANSCRIPTIONAL REGULATOR"/>
    <property type="match status" value="1"/>
</dbReference>
<dbReference type="CDD" id="cd05466">
    <property type="entry name" value="PBP2_LTTR_substrate"/>
    <property type="match status" value="1"/>
</dbReference>
<keyword evidence="2" id="KW-0805">Transcription regulation</keyword>
<dbReference type="InterPro" id="IPR036388">
    <property type="entry name" value="WH-like_DNA-bd_sf"/>
</dbReference>
<dbReference type="EMBL" id="QOKZ01000001">
    <property type="protein sequence ID" value="RMC37309.1"/>
    <property type="molecule type" value="Genomic_DNA"/>
</dbReference>
<evidence type="ECO:0000313" key="7">
    <source>
        <dbReference type="Proteomes" id="UP000273516"/>
    </source>
</evidence>
<dbReference type="InterPro" id="IPR005119">
    <property type="entry name" value="LysR_subst-bd"/>
</dbReference>
<dbReference type="Pfam" id="PF03466">
    <property type="entry name" value="LysR_substrate"/>
    <property type="match status" value="1"/>
</dbReference>
<evidence type="ECO:0000313" key="6">
    <source>
        <dbReference type="EMBL" id="RMC37309.1"/>
    </source>
</evidence>
<evidence type="ECO:0000256" key="2">
    <source>
        <dbReference type="ARBA" id="ARBA00023015"/>
    </source>
</evidence>
<gene>
    <name evidence="6" type="ORF">C9E81_00695</name>
</gene>
<proteinExistence type="inferred from homology"/>
<keyword evidence="4" id="KW-0804">Transcription</keyword>
<comment type="similarity">
    <text evidence="1">Belongs to the LysR transcriptional regulatory family.</text>
</comment>
<dbReference type="InterPro" id="IPR000847">
    <property type="entry name" value="LysR_HTH_N"/>
</dbReference>
<evidence type="ECO:0000256" key="1">
    <source>
        <dbReference type="ARBA" id="ARBA00009437"/>
    </source>
</evidence>
<dbReference type="AlphaFoldDB" id="A0A3M0MIA5"/>
<accession>A0A3M0MIA5</accession>
<evidence type="ECO:0000256" key="4">
    <source>
        <dbReference type="ARBA" id="ARBA00023163"/>
    </source>
</evidence>
<evidence type="ECO:0000259" key="5">
    <source>
        <dbReference type="PROSITE" id="PS50931"/>
    </source>
</evidence>
<dbReference type="SUPFAM" id="SSF53850">
    <property type="entry name" value="Periplasmic binding protein-like II"/>
    <property type="match status" value="1"/>
</dbReference>